<reference evidence="2 4" key="1">
    <citation type="submission" date="2016-11" db="EMBL/GenBank/DDBJ databases">
        <title>The macronuclear genome of Stentor coeruleus: a giant cell with tiny introns.</title>
        <authorList>
            <person name="Slabodnick M."/>
            <person name="Ruby J.G."/>
            <person name="Reiff S.B."/>
            <person name="Swart E.C."/>
            <person name="Gosai S."/>
            <person name="Prabakaran S."/>
            <person name="Witkowska E."/>
            <person name="Larue G.E."/>
            <person name="Fisher S."/>
            <person name="Freeman R.M."/>
            <person name="Gunawardena J."/>
            <person name="Chu W."/>
            <person name="Stover N.A."/>
            <person name="Gregory B.D."/>
            <person name="Nowacki M."/>
            <person name="Derisi J."/>
            <person name="Roy S.W."/>
            <person name="Marshall W.F."/>
            <person name="Sood P."/>
        </authorList>
    </citation>
    <scope>NUCLEOTIDE SEQUENCE [LARGE SCALE GENOMIC DNA]</scope>
    <source>
        <strain evidence="2">WM001</strain>
    </source>
</reference>
<dbReference type="EMBL" id="MPUH01000746">
    <property type="protein sequence ID" value="OMJ74507.1"/>
    <property type="molecule type" value="Genomic_DNA"/>
</dbReference>
<comment type="caution">
    <text evidence="2">The sequence shown here is derived from an EMBL/GenBank/DDBJ whole genome shotgun (WGS) entry which is preliminary data.</text>
</comment>
<dbReference type="AlphaFoldDB" id="A0A1R2BCL8"/>
<accession>A0A1R2BCL8</accession>
<evidence type="ECO:0000313" key="2">
    <source>
        <dbReference type="EMBL" id="OMJ74507.1"/>
    </source>
</evidence>
<proteinExistence type="predicted"/>
<evidence type="ECO:0000256" key="1">
    <source>
        <dbReference type="SAM" id="Phobius"/>
    </source>
</evidence>
<gene>
    <name evidence="3" type="ORF">SteCoe_25470</name>
    <name evidence="2" type="ORF">SteCoe_26549</name>
</gene>
<keyword evidence="1" id="KW-0472">Membrane</keyword>
<feature type="transmembrane region" description="Helical" evidence="1">
    <location>
        <begin position="121"/>
        <end position="144"/>
    </location>
</feature>
<evidence type="ECO:0000313" key="3">
    <source>
        <dbReference type="EMBL" id="OMJ75393.1"/>
    </source>
</evidence>
<keyword evidence="4" id="KW-1185">Reference proteome</keyword>
<feature type="transmembrane region" description="Helical" evidence="1">
    <location>
        <begin position="40"/>
        <end position="62"/>
    </location>
</feature>
<protein>
    <recommendedName>
        <fullName evidence="5">RGS domain-containing protein</fullName>
    </recommendedName>
</protein>
<sequence>MENQSIFISTTILFGLFFSGNFYFYYINRYDLNALNRSRYLMINQLVFLVIHTHCCITLVYLDMPDMPKKIISFIFLISHSGFFVVYFLFVYRIILLNDIEFGRLNSSQYSKILNKLSWKWNFKISSIYIITCSVVLVLLFDIFSDTNSVVKAVSFGNKKPSQLIFALIFFSVGYAEYLCFAYLFYKVLRGKFRFTLKIEVFLDLLIWTAYYTYRFVNSEYDNYGFSMLLRNFSLCAILILTFTFRSRICKIPFPPVESFSLLFVFENKTIYDSFYEYLSNFKDHRAVKMLELGLYISMHKFKPKKKLEKAIGFACSNIQGLEGQRTNIDEVEIIVFDELYNSFKDFLSSEIFGELRMKSILVNRLLLF</sequence>
<dbReference type="Proteomes" id="UP000187209">
    <property type="component" value="Unassembled WGS sequence"/>
</dbReference>
<feature type="transmembrane region" description="Helical" evidence="1">
    <location>
        <begin position="74"/>
        <end position="100"/>
    </location>
</feature>
<evidence type="ECO:0008006" key="5">
    <source>
        <dbReference type="Google" id="ProtNLM"/>
    </source>
</evidence>
<feature type="transmembrane region" description="Helical" evidence="1">
    <location>
        <begin position="226"/>
        <end position="245"/>
    </location>
</feature>
<keyword evidence="1" id="KW-0812">Transmembrane</keyword>
<keyword evidence="1" id="KW-1133">Transmembrane helix</keyword>
<feature type="transmembrane region" description="Helical" evidence="1">
    <location>
        <begin position="6"/>
        <end position="28"/>
    </location>
</feature>
<feature type="transmembrane region" description="Helical" evidence="1">
    <location>
        <begin position="164"/>
        <end position="186"/>
    </location>
</feature>
<evidence type="ECO:0000313" key="4">
    <source>
        <dbReference type="Proteomes" id="UP000187209"/>
    </source>
</evidence>
<organism evidence="2 4">
    <name type="scientific">Stentor coeruleus</name>
    <dbReference type="NCBI Taxonomy" id="5963"/>
    <lineage>
        <taxon>Eukaryota</taxon>
        <taxon>Sar</taxon>
        <taxon>Alveolata</taxon>
        <taxon>Ciliophora</taxon>
        <taxon>Postciliodesmatophora</taxon>
        <taxon>Heterotrichea</taxon>
        <taxon>Heterotrichida</taxon>
        <taxon>Stentoridae</taxon>
        <taxon>Stentor</taxon>
    </lineage>
</organism>
<name>A0A1R2BCL8_9CILI</name>
<dbReference type="EMBL" id="MPUH01000693">
    <property type="protein sequence ID" value="OMJ75393.1"/>
    <property type="molecule type" value="Genomic_DNA"/>
</dbReference>